<gene>
    <name evidence="3" type="ORF">EVAR_17298_1</name>
</gene>
<reference evidence="3 4" key="1">
    <citation type="journal article" date="2019" name="Commun. Biol.">
        <title>The bagworm genome reveals a unique fibroin gene that provides high tensile strength.</title>
        <authorList>
            <person name="Kono N."/>
            <person name="Nakamura H."/>
            <person name="Ohtoshi R."/>
            <person name="Tomita M."/>
            <person name="Numata K."/>
            <person name="Arakawa K."/>
        </authorList>
    </citation>
    <scope>NUCLEOTIDE SEQUENCE [LARGE SCALE GENOMIC DNA]</scope>
</reference>
<feature type="chain" id="PRO_5020025798" evidence="2">
    <location>
        <begin position="20"/>
        <end position="445"/>
    </location>
</feature>
<keyword evidence="1" id="KW-0175">Coiled coil</keyword>
<dbReference type="OrthoDB" id="7448779at2759"/>
<evidence type="ECO:0000313" key="4">
    <source>
        <dbReference type="Proteomes" id="UP000299102"/>
    </source>
</evidence>
<dbReference type="AlphaFoldDB" id="A0A4C1TT51"/>
<dbReference type="Proteomes" id="UP000299102">
    <property type="component" value="Unassembled WGS sequence"/>
</dbReference>
<accession>A0A4C1TT51</accession>
<organism evidence="3 4">
    <name type="scientific">Eumeta variegata</name>
    <name type="common">Bagworm moth</name>
    <name type="synonym">Eumeta japonica</name>
    <dbReference type="NCBI Taxonomy" id="151549"/>
    <lineage>
        <taxon>Eukaryota</taxon>
        <taxon>Metazoa</taxon>
        <taxon>Ecdysozoa</taxon>
        <taxon>Arthropoda</taxon>
        <taxon>Hexapoda</taxon>
        <taxon>Insecta</taxon>
        <taxon>Pterygota</taxon>
        <taxon>Neoptera</taxon>
        <taxon>Endopterygota</taxon>
        <taxon>Lepidoptera</taxon>
        <taxon>Glossata</taxon>
        <taxon>Ditrysia</taxon>
        <taxon>Tineoidea</taxon>
        <taxon>Psychidae</taxon>
        <taxon>Oiketicinae</taxon>
        <taxon>Eumeta</taxon>
    </lineage>
</organism>
<proteinExistence type="predicted"/>
<sequence>MKICHIIALIIFVTSINNAQSGLIQGIYGRLKNTTLAIRENVHGLWSIGKDIVLGEDKKPSNDTGEAGDSEKNIIDGIVERTRNAIHRIENAVHNFLDKDGNNTSFVSYIYGKMKKRLIKIKGAVISIRHYILGNVQNSTQYENFHRQQDILKNLTNDNQQLIREQITRIWGDELRTMIEKVRNETQIIKDSIDDKRREVDAKARDAAEKEIELLGEAYNKTATAAGQAQKVNNDQLKNNKPVICRPWTIESILNIALHGNQLIQVTLPIRYDGLGIRRLCDIGVFASLVSVRELVELAAIYYDLMITKLSELEIVSTPRLVVAIIATTVTNSGTADDSRPGWPVFRSAVEGSIFSSSSLMCRRLQLAQSKNRRPVDVPVPGHDIVAVVRRGDREKEFALIELQSVGWPRSGPGGRAAPRANARLGQCPLHFTLSLRQDKMPYDN</sequence>
<dbReference type="EMBL" id="BGZK01000085">
    <property type="protein sequence ID" value="GBP17177.1"/>
    <property type="molecule type" value="Genomic_DNA"/>
</dbReference>
<comment type="caution">
    <text evidence="3">The sequence shown here is derived from an EMBL/GenBank/DDBJ whole genome shotgun (WGS) entry which is preliminary data.</text>
</comment>
<protein>
    <submittedName>
        <fullName evidence="3">Uncharacterized protein</fullName>
    </submittedName>
</protein>
<keyword evidence="4" id="KW-1185">Reference proteome</keyword>
<evidence type="ECO:0000313" key="3">
    <source>
        <dbReference type="EMBL" id="GBP17177.1"/>
    </source>
</evidence>
<name>A0A4C1TT51_EUMVA</name>
<feature type="signal peptide" evidence="2">
    <location>
        <begin position="1"/>
        <end position="19"/>
    </location>
</feature>
<keyword evidence="2" id="KW-0732">Signal</keyword>
<evidence type="ECO:0000256" key="2">
    <source>
        <dbReference type="SAM" id="SignalP"/>
    </source>
</evidence>
<evidence type="ECO:0000256" key="1">
    <source>
        <dbReference type="SAM" id="Coils"/>
    </source>
</evidence>
<feature type="coiled-coil region" evidence="1">
    <location>
        <begin position="145"/>
        <end position="213"/>
    </location>
</feature>